<accession>A0A814LW58</accession>
<organism evidence="1 2">
    <name type="scientific">Brachionus calyciflorus</name>
    <dbReference type="NCBI Taxonomy" id="104777"/>
    <lineage>
        <taxon>Eukaryota</taxon>
        <taxon>Metazoa</taxon>
        <taxon>Spiralia</taxon>
        <taxon>Gnathifera</taxon>
        <taxon>Rotifera</taxon>
        <taxon>Eurotatoria</taxon>
        <taxon>Monogononta</taxon>
        <taxon>Pseudotrocha</taxon>
        <taxon>Ploima</taxon>
        <taxon>Brachionidae</taxon>
        <taxon>Brachionus</taxon>
    </lineage>
</organism>
<proteinExistence type="predicted"/>
<keyword evidence="2" id="KW-1185">Reference proteome</keyword>
<protein>
    <submittedName>
        <fullName evidence="1">Uncharacterized protein</fullName>
    </submittedName>
</protein>
<sequence length="399" mass="46474">MNKNSHEYLSEIELKILRAQNPLEINTTDEINYNNEKYIWVNRKEVEEWQGPVPVDKYSINEDTDPLIIRKKSNKELKYIQEMTIRYLKPPTPVSPPPIIIKQESNTQIPAGPPLVIRQIPEEPKTPEPLVIRENPPQPPPKYEPKVITIRGKNLPPPPRKIVIEKLPPLPPKPPTLIVERWLPYENGKRRVIFQKSKKPTLVVPDPKNVIVHWETPEVEVEKSYKILGVVEADPTEYAKKYKGTLKKLQDYPELEAYLKNVERVKEDTMVELEGDVEALGLVDLDKEGLSQYKNYLNKRNDDEKKNFLNNNLLNTEQISSLKTSNKIFYNKIYDQFKKCPNEDVSYNDARDIFVKYSAKHGRKLSDNDFKNLIKLANLESKRSFNSNELKKILLKANF</sequence>
<gene>
    <name evidence="1" type="ORF">OXX778_LOCUS19656</name>
</gene>
<dbReference type="AlphaFoldDB" id="A0A814LW58"/>
<reference evidence="1" key="1">
    <citation type="submission" date="2021-02" db="EMBL/GenBank/DDBJ databases">
        <authorList>
            <person name="Nowell W R."/>
        </authorList>
    </citation>
    <scope>NUCLEOTIDE SEQUENCE</scope>
    <source>
        <strain evidence="1">Ploen Becks lab</strain>
    </source>
</reference>
<comment type="caution">
    <text evidence="1">The sequence shown here is derived from an EMBL/GenBank/DDBJ whole genome shotgun (WGS) entry which is preliminary data.</text>
</comment>
<dbReference type="Proteomes" id="UP000663879">
    <property type="component" value="Unassembled WGS sequence"/>
</dbReference>
<evidence type="ECO:0000313" key="2">
    <source>
        <dbReference type="Proteomes" id="UP000663879"/>
    </source>
</evidence>
<dbReference type="OrthoDB" id="10062044at2759"/>
<dbReference type="EMBL" id="CAJNOC010006071">
    <property type="protein sequence ID" value="CAF1069549.1"/>
    <property type="molecule type" value="Genomic_DNA"/>
</dbReference>
<name>A0A814LW58_9BILA</name>
<evidence type="ECO:0000313" key="1">
    <source>
        <dbReference type="EMBL" id="CAF1069549.1"/>
    </source>
</evidence>